<dbReference type="EMBL" id="NCKW01020111">
    <property type="protein sequence ID" value="POM59069.1"/>
    <property type="molecule type" value="Genomic_DNA"/>
</dbReference>
<dbReference type="Proteomes" id="UP000237271">
    <property type="component" value="Unassembled WGS sequence"/>
</dbReference>
<feature type="compositionally biased region" description="Basic and acidic residues" evidence="1">
    <location>
        <begin position="83"/>
        <end position="98"/>
    </location>
</feature>
<evidence type="ECO:0000313" key="3">
    <source>
        <dbReference type="Proteomes" id="UP000237271"/>
    </source>
</evidence>
<evidence type="ECO:0000256" key="1">
    <source>
        <dbReference type="SAM" id="MobiDB-lite"/>
    </source>
</evidence>
<comment type="caution">
    <text evidence="2">The sequence shown here is derived from an EMBL/GenBank/DDBJ whole genome shotgun (WGS) entry which is preliminary data.</text>
</comment>
<proteinExistence type="predicted"/>
<protein>
    <submittedName>
        <fullName evidence="2">Uncharacterized protein</fullName>
    </submittedName>
</protein>
<gene>
    <name evidence="2" type="ORF">PHPALM_36191</name>
</gene>
<evidence type="ECO:0000313" key="2">
    <source>
        <dbReference type="EMBL" id="POM59069.1"/>
    </source>
</evidence>
<sequence>MTVSVKMCYLSSERLRKDNGTHVTFIDAVQHGVFESTAEALQELTLAKRKSYIAQITILDAKSNRGTSAQNPTNHDTNEESEDHSKAVHIKSEHRLLG</sequence>
<reference evidence="2 3" key="1">
    <citation type="journal article" date="2017" name="Genome Biol. Evol.">
        <title>Phytophthora megakarya and P. palmivora, closely related causal agents of cacao black pod rot, underwent increases in genome sizes and gene numbers by different mechanisms.</title>
        <authorList>
            <person name="Ali S.S."/>
            <person name="Shao J."/>
            <person name="Lary D.J."/>
            <person name="Kronmiller B."/>
            <person name="Shen D."/>
            <person name="Strem M.D."/>
            <person name="Amoako-Attah I."/>
            <person name="Akrofi A.Y."/>
            <person name="Begoude B.A."/>
            <person name="Ten Hoopen G.M."/>
            <person name="Coulibaly K."/>
            <person name="Kebe B.I."/>
            <person name="Melnick R.L."/>
            <person name="Guiltinan M.J."/>
            <person name="Tyler B.M."/>
            <person name="Meinhardt L.W."/>
            <person name="Bailey B.A."/>
        </authorList>
    </citation>
    <scope>NUCLEOTIDE SEQUENCE [LARGE SCALE GENOMIC DNA]</scope>
    <source>
        <strain evidence="3">sbr112.9</strain>
    </source>
</reference>
<accession>A0A2P4X0J1</accession>
<dbReference type="OrthoDB" id="113997at2759"/>
<dbReference type="AlphaFoldDB" id="A0A2P4X0J1"/>
<feature type="compositionally biased region" description="Polar residues" evidence="1">
    <location>
        <begin position="64"/>
        <end position="75"/>
    </location>
</feature>
<name>A0A2P4X0J1_9STRA</name>
<organism evidence="2 3">
    <name type="scientific">Phytophthora palmivora</name>
    <dbReference type="NCBI Taxonomy" id="4796"/>
    <lineage>
        <taxon>Eukaryota</taxon>
        <taxon>Sar</taxon>
        <taxon>Stramenopiles</taxon>
        <taxon>Oomycota</taxon>
        <taxon>Peronosporomycetes</taxon>
        <taxon>Peronosporales</taxon>
        <taxon>Peronosporaceae</taxon>
        <taxon>Phytophthora</taxon>
    </lineage>
</organism>
<feature type="region of interest" description="Disordered" evidence="1">
    <location>
        <begin position="63"/>
        <end position="98"/>
    </location>
</feature>
<keyword evidence="3" id="KW-1185">Reference proteome</keyword>